<protein>
    <submittedName>
        <fullName evidence="2">Uncharacterized protein</fullName>
    </submittedName>
</protein>
<dbReference type="Proteomes" id="UP000887579">
    <property type="component" value="Unplaced"/>
</dbReference>
<evidence type="ECO:0000313" key="2">
    <source>
        <dbReference type="WBParaSite" id="ES5_v2.g14555.t1"/>
    </source>
</evidence>
<proteinExistence type="predicted"/>
<name>A0AC34FB51_9BILA</name>
<sequence length="103" mass="11717">MSSTSYTPSKVPFEHYAPQYRCCCNSVHVRQGTQIIGVIQTICAVFGLIVFLFSHHVDAVWSILETVSVFGEIIVLTLLFLAIKNENPRFLLPYLVYETKHII</sequence>
<reference evidence="2" key="1">
    <citation type="submission" date="2022-11" db="UniProtKB">
        <authorList>
            <consortium name="WormBaseParasite"/>
        </authorList>
    </citation>
    <scope>IDENTIFICATION</scope>
</reference>
<accession>A0AC34FB51</accession>
<dbReference type="WBParaSite" id="ES5_v2.g14555.t1">
    <property type="protein sequence ID" value="ES5_v2.g14555.t1"/>
    <property type="gene ID" value="ES5_v2.g14555"/>
</dbReference>
<evidence type="ECO:0000313" key="1">
    <source>
        <dbReference type="Proteomes" id="UP000887579"/>
    </source>
</evidence>
<organism evidence="1 2">
    <name type="scientific">Panagrolaimus sp. ES5</name>
    <dbReference type="NCBI Taxonomy" id="591445"/>
    <lineage>
        <taxon>Eukaryota</taxon>
        <taxon>Metazoa</taxon>
        <taxon>Ecdysozoa</taxon>
        <taxon>Nematoda</taxon>
        <taxon>Chromadorea</taxon>
        <taxon>Rhabditida</taxon>
        <taxon>Tylenchina</taxon>
        <taxon>Panagrolaimomorpha</taxon>
        <taxon>Panagrolaimoidea</taxon>
        <taxon>Panagrolaimidae</taxon>
        <taxon>Panagrolaimus</taxon>
    </lineage>
</organism>